<dbReference type="InterPro" id="IPR003594">
    <property type="entry name" value="HATPase_dom"/>
</dbReference>
<dbReference type="PANTHER" id="PTHR35526:SF3">
    <property type="entry name" value="ANTI-SIGMA-F FACTOR RSBW"/>
    <property type="match status" value="1"/>
</dbReference>
<accession>A0ABU2P2H2</accession>
<keyword evidence="1" id="KW-0723">Serine/threonine-protein kinase</keyword>
<dbReference type="RefSeq" id="WP_311675721.1">
    <property type="nucleotide sequence ID" value="NZ_JAVREQ010000030.1"/>
</dbReference>
<name>A0ABU2P2H2_9ACTN</name>
<dbReference type="GO" id="GO:0005524">
    <property type="term" value="F:ATP binding"/>
    <property type="evidence" value="ECO:0007669"/>
    <property type="project" value="UniProtKB-KW"/>
</dbReference>
<dbReference type="EMBL" id="JAVREQ010000030">
    <property type="protein sequence ID" value="MDT0382113.1"/>
    <property type="molecule type" value="Genomic_DNA"/>
</dbReference>
<evidence type="ECO:0000313" key="4">
    <source>
        <dbReference type="EMBL" id="MDT0382113.1"/>
    </source>
</evidence>
<keyword evidence="1" id="KW-0418">Kinase</keyword>
<comment type="caution">
    <text evidence="4">The sequence shown here is derived from an EMBL/GenBank/DDBJ whole genome shotgun (WGS) entry which is preliminary data.</text>
</comment>
<dbReference type="PANTHER" id="PTHR35526">
    <property type="entry name" value="ANTI-SIGMA-F FACTOR RSBW-RELATED"/>
    <property type="match status" value="1"/>
</dbReference>
<organism evidence="4 5">
    <name type="scientific">Streptomyces hazeniae</name>
    <dbReference type="NCBI Taxonomy" id="3075538"/>
    <lineage>
        <taxon>Bacteria</taxon>
        <taxon>Bacillati</taxon>
        <taxon>Actinomycetota</taxon>
        <taxon>Actinomycetes</taxon>
        <taxon>Kitasatosporales</taxon>
        <taxon>Streptomycetaceae</taxon>
        <taxon>Streptomyces</taxon>
    </lineage>
</organism>
<dbReference type="Pfam" id="PF13581">
    <property type="entry name" value="HATPase_c_2"/>
    <property type="match status" value="1"/>
</dbReference>
<dbReference type="CDD" id="cd16936">
    <property type="entry name" value="HATPase_RsbW-like"/>
    <property type="match status" value="1"/>
</dbReference>
<evidence type="ECO:0000256" key="1">
    <source>
        <dbReference type="ARBA" id="ARBA00022527"/>
    </source>
</evidence>
<sequence>MEDLRSDHPVPHTSGRAGALPASAAHARERVLQVLKDYLGPRYAEALCDDVVIADALLVTSELASNAIRHGGGITGFDARCVDDRLTLTVSDPSDRMPPETGDLSVGPTGTGGYGWALACGLARDITITPRPTGGKTVTAHLRLR</sequence>
<reference evidence="5" key="1">
    <citation type="submission" date="2023-07" db="EMBL/GenBank/DDBJ databases">
        <title>30 novel species of actinomycetes from the DSMZ collection.</title>
        <authorList>
            <person name="Nouioui I."/>
        </authorList>
    </citation>
    <scope>NUCLEOTIDE SEQUENCE [LARGE SCALE GENOMIC DNA]</scope>
    <source>
        <strain evidence="5">DSM 42041</strain>
    </source>
</reference>
<gene>
    <name evidence="4" type="ORF">RM572_25460</name>
</gene>
<keyword evidence="1" id="KW-0808">Transferase</keyword>
<protein>
    <submittedName>
        <fullName evidence="4">ATP-binding protein</fullName>
    </submittedName>
</protein>
<dbReference type="SUPFAM" id="SSF55874">
    <property type="entry name" value="ATPase domain of HSP90 chaperone/DNA topoisomerase II/histidine kinase"/>
    <property type="match status" value="1"/>
</dbReference>
<evidence type="ECO:0000259" key="3">
    <source>
        <dbReference type="Pfam" id="PF13581"/>
    </source>
</evidence>
<dbReference type="InterPro" id="IPR036890">
    <property type="entry name" value="HATPase_C_sf"/>
</dbReference>
<evidence type="ECO:0000256" key="2">
    <source>
        <dbReference type="SAM" id="MobiDB-lite"/>
    </source>
</evidence>
<dbReference type="Gene3D" id="3.30.565.10">
    <property type="entry name" value="Histidine kinase-like ATPase, C-terminal domain"/>
    <property type="match status" value="1"/>
</dbReference>
<dbReference type="InterPro" id="IPR050267">
    <property type="entry name" value="Anti-sigma-factor_SerPK"/>
</dbReference>
<dbReference type="Proteomes" id="UP001183414">
    <property type="component" value="Unassembled WGS sequence"/>
</dbReference>
<feature type="region of interest" description="Disordered" evidence="2">
    <location>
        <begin position="1"/>
        <end position="22"/>
    </location>
</feature>
<proteinExistence type="predicted"/>
<feature type="compositionally biased region" description="Basic and acidic residues" evidence="2">
    <location>
        <begin position="1"/>
        <end position="10"/>
    </location>
</feature>
<keyword evidence="4" id="KW-0067">ATP-binding</keyword>
<evidence type="ECO:0000313" key="5">
    <source>
        <dbReference type="Proteomes" id="UP001183414"/>
    </source>
</evidence>
<keyword evidence="5" id="KW-1185">Reference proteome</keyword>
<keyword evidence="4" id="KW-0547">Nucleotide-binding</keyword>
<feature type="domain" description="Histidine kinase/HSP90-like ATPase" evidence="3">
    <location>
        <begin position="20"/>
        <end position="139"/>
    </location>
</feature>